<gene>
    <name evidence="2" type="ORF">TAV2_LOCUS18082</name>
</gene>
<dbReference type="AlphaFoldDB" id="A0AAU9SLG2"/>
<name>A0AAU9SLG2_THLAR</name>
<evidence type="ECO:0000256" key="1">
    <source>
        <dbReference type="SAM" id="MobiDB-lite"/>
    </source>
</evidence>
<keyword evidence="3" id="KW-1185">Reference proteome</keyword>
<evidence type="ECO:0000313" key="2">
    <source>
        <dbReference type="EMBL" id="CAH2065923.1"/>
    </source>
</evidence>
<proteinExistence type="predicted"/>
<sequence>MSFDLFFHIGGYWSRDGSYISGETSAVGRMLADGFSLRSIEMLVVEAMSYEDNMKKVSWFPPGDESLQRVDIDDNDVLGKVVSYALGSGALTLFIVREDDPYLMNRSGDGVGVSPFEDNGDNVNCDSANSDDSSDESSESSESSSDERSDNDGGRDIVAQNEDASEADREVQEVANSDSDGARKTID</sequence>
<evidence type="ECO:0000313" key="3">
    <source>
        <dbReference type="Proteomes" id="UP000836841"/>
    </source>
</evidence>
<dbReference type="EMBL" id="OU466861">
    <property type="protein sequence ID" value="CAH2065923.1"/>
    <property type="molecule type" value="Genomic_DNA"/>
</dbReference>
<feature type="region of interest" description="Disordered" evidence="1">
    <location>
        <begin position="113"/>
        <end position="187"/>
    </location>
</feature>
<dbReference type="Proteomes" id="UP000836841">
    <property type="component" value="Chromosome 5"/>
</dbReference>
<protein>
    <submittedName>
        <fullName evidence="2">Uncharacterized protein</fullName>
    </submittedName>
</protein>
<reference evidence="2 3" key="1">
    <citation type="submission" date="2022-03" db="EMBL/GenBank/DDBJ databases">
        <authorList>
            <person name="Nunn A."/>
            <person name="Chopra R."/>
            <person name="Nunn A."/>
            <person name="Contreras Garrido A."/>
        </authorList>
    </citation>
    <scope>NUCLEOTIDE SEQUENCE [LARGE SCALE GENOMIC DNA]</scope>
</reference>
<feature type="compositionally biased region" description="Basic and acidic residues" evidence="1">
    <location>
        <begin position="145"/>
        <end position="155"/>
    </location>
</feature>
<feature type="compositionally biased region" description="Low complexity" evidence="1">
    <location>
        <begin position="121"/>
        <end position="131"/>
    </location>
</feature>
<accession>A0AAU9SLG2</accession>
<organism evidence="2 3">
    <name type="scientific">Thlaspi arvense</name>
    <name type="common">Field penny-cress</name>
    <dbReference type="NCBI Taxonomy" id="13288"/>
    <lineage>
        <taxon>Eukaryota</taxon>
        <taxon>Viridiplantae</taxon>
        <taxon>Streptophyta</taxon>
        <taxon>Embryophyta</taxon>
        <taxon>Tracheophyta</taxon>
        <taxon>Spermatophyta</taxon>
        <taxon>Magnoliopsida</taxon>
        <taxon>eudicotyledons</taxon>
        <taxon>Gunneridae</taxon>
        <taxon>Pentapetalae</taxon>
        <taxon>rosids</taxon>
        <taxon>malvids</taxon>
        <taxon>Brassicales</taxon>
        <taxon>Brassicaceae</taxon>
        <taxon>Thlaspideae</taxon>
        <taxon>Thlaspi</taxon>
    </lineage>
</organism>